<name>A0ABP7X7S7_9FLAO</name>
<accession>A0ABP7X7S7</accession>
<comment type="caution">
    <text evidence="1">The sequence shown here is derived from an EMBL/GenBank/DDBJ whole genome shotgun (WGS) entry which is preliminary data.</text>
</comment>
<proteinExistence type="predicted"/>
<evidence type="ECO:0000313" key="1">
    <source>
        <dbReference type="EMBL" id="GAA4105987.1"/>
    </source>
</evidence>
<organism evidence="1 2">
    <name type="scientific">Aquimarina addita</name>
    <dbReference type="NCBI Taxonomy" id="870485"/>
    <lineage>
        <taxon>Bacteria</taxon>
        <taxon>Pseudomonadati</taxon>
        <taxon>Bacteroidota</taxon>
        <taxon>Flavobacteriia</taxon>
        <taxon>Flavobacteriales</taxon>
        <taxon>Flavobacteriaceae</taxon>
        <taxon>Aquimarina</taxon>
    </lineage>
</organism>
<keyword evidence="2" id="KW-1185">Reference proteome</keyword>
<dbReference type="EMBL" id="BAABCW010000001">
    <property type="protein sequence ID" value="GAA4105987.1"/>
    <property type="molecule type" value="Genomic_DNA"/>
</dbReference>
<sequence>MCIEFLKKIPQLLIFISATIAFSQDAPVRLIEDLQKKRTILYVQNDTDTSKSVFLKINPTGYRKSAQRPIIKNIPAKSKTQMLILIPLRDVSSSYTYDLIVNDELKNLETTKTDK</sequence>
<reference evidence="2" key="1">
    <citation type="journal article" date="2019" name="Int. J. Syst. Evol. Microbiol.">
        <title>The Global Catalogue of Microorganisms (GCM) 10K type strain sequencing project: providing services to taxonomists for standard genome sequencing and annotation.</title>
        <authorList>
            <consortium name="The Broad Institute Genomics Platform"/>
            <consortium name="The Broad Institute Genome Sequencing Center for Infectious Disease"/>
            <person name="Wu L."/>
            <person name="Ma J."/>
        </authorList>
    </citation>
    <scope>NUCLEOTIDE SEQUENCE [LARGE SCALE GENOMIC DNA]</scope>
    <source>
        <strain evidence="2">JCM 17106</strain>
    </source>
</reference>
<dbReference type="RefSeq" id="WP_344923628.1">
    <property type="nucleotide sequence ID" value="NZ_BAABCW010000001.1"/>
</dbReference>
<gene>
    <name evidence="1" type="ORF">GCM10022393_00130</name>
</gene>
<dbReference type="Proteomes" id="UP001500459">
    <property type="component" value="Unassembled WGS sequence"/>
</dbReference>
<protein>
    <submittedName>
        <fullName evidence="1">Uncharacterized protein</fullName>
    </submittedName>
</protein>
<evidence type="ECO:0000313" key="2">
    <source>
        <dbReference type="Proteomes" id="UP001500459"/>
    </source>
</evidence>